<dbReference type="EMBL" id="SAEB01000006">
    <property type="protein sequence ID" value="RVD85379.1"/>
    <property type="molecule type" value="Genomic_DNA"/>
</dbReference>
<gene>
    <name evidence="3" type="ORF">DFL_003703</name>
</gene>
<sequence length="612" mass="69816">MSSNSWVEKSKSFFGMSRKSAEESTISHNTSSTRRTSLSSISSNDMPTNGKSKKRGLKRPHLDYRDRGYRSRYSPSSKSAPVPPEITVPPNLEHVLKMKKDAISKRLRGNDLGDPQEPVPVGNLIDLEDTEKKDSVNLDAVRADGHKSPALESIDSIEIPNDICKSCDSIVAVGSTKNGVCDLCRAYRKIKKLEIKLAVKEDEHTKTMSSLNWHESEIEKLQWQLKDQEDLLQQSRYNHTRDYKMWKSDYNALRSNFDITKSNYQALEYKYYALEKKLQTSELEIGKLQKTELAKLHREEALLDATAKDHLTNNIRTKIQAISRMHFRKVSWKLSVETHPDLHKMVPGIFASRWTKSSWPMIRDNSDLTATAVIDAVLYSTITTRFFKDPFFRTENNPIVKEVLYTVYSRGREKNAKNMELWKKNTVELLKELSAEETGDSHGLDPVDRIENPFPQPAGVDKIISEIRTVVYNLLNLHNALTELDSPKLEMKIYDLITSSASLAEDWHSRDFRLCIIDVDWLESKGIDWCTDGASQYVTVFPKNKKLENVKYRIAAVITPGFIRYEKGDTEGSEIEIVWETASVLLEEADPEGVELDKSDLPGYDHMETGSG</sequence>
<feature type="region of interest" description="Disordered" evidence="2">
    <location>
        <begin position="593"/>
        <end position="612"/>
    </location>
</feature>
<evidence type="ECO:0000313" key="4">
    <source>
        <dbReference type="Proteomes" id="UP000283090"/>
    </source>
</evidence>
<feature type="coiled-coil region" evidence="1">
    <location>
        <begin position="211"/>
        <end position="238"/>
    </location>
</feature>
<dbReference type="RefSeq" id="XP_067490923.1">
    <property type="nucleotide sequence ID" value="XM_067632678.1"/>
</dbReference>
<organism evidence="3 4">
    <name type="scientific">Arthrobotrys flagrans</name>
    <name type="common">Nematode-trapping fungus</name>
    <name type="synonym">Trichothecium flagrans</name>
    <dbReference type="NCBI Taxonomy" id="97331"/>
    <lineage>
        <taxon>Eukaryota</taxon>
        <taxon>Fungi</taxon>
        <taxon>Dikarya</taxon>
        <taxon>Ascomycota</taxon>
        <taxon>Pezizomycotina</taxon>
        <taxon>Orbiliomycetes</taxon>
        <taxon>Orbiliales</taxon>
        <taxon>Orbiliaceae</taxon>
        <taxon>Arthrobotrys</taxon>
    </lineage>
</organism>
<dbReference type="GeneID" id="93586014"/>
<feature type="compositionally biased region" description="Basic and acidic residues" evidence="2">
    <location>
        <begin position="60"/>
        <end position="69"/>
    </location>
</feature>
<feature type="compositionally biased region" description="Basic and acidic residues" evidence="2">
    <location>
        <begin position="595"/>
        <end position="612"/>
    </location>
</feature>
<dbReference type="AlphaFoldDB" id="A0A437A2L1"/>
<feature type="region of interest" description="Disordered" evidence="2">
    <location>
        <begin position="1"/>
        <end position="88"/>
    </location>
</feature>
<name>A0A437A2L1_ARTFL</name>
<evidence type="ECO:0000256" key="1">
    <source>
        <dbReference type="SAM" id="Coils"/>
    </source>
</evidence>
<protein>
    <submittedName>
        <fullName evidence="3">Uncharacterized protein</fullName>
    </submittedName>
</protein>
<evidence type="ECO:0000313" key="3">
    <source>
        <dbReference type="EMBL" id="RVD85379.1"/>
    </source>
</evidence>
<dbReference type="OrthoDB" id="5427283at2759"/>
<dbReference type="Proteomes" id="UP000283090">
    <property type="component" value="Unassembled WGS sequence"/>
</dbReference>
<keyword evidence="1" id="KW-0175">Coiled coil</keyword>
<feature type="compositionally biased region" description="Low complexity" evidence="2">
    <location>
        <begin position="24"/>
        <end position="44"/>
    </location>
</feature>
<accession>A0A437A2L1</accession>
<dbReference type="VEuPathDB" id="FungiDB:DFL_003703"/>
<keyword evidence="4" id="KW-1185">Reference proteome</keyword>
<reference evidence="3 4" key="1">
    <citation type="submission" date="2019-01" db="EMBL/GenBank/DDBJ databases">
        <title>Intercellular communication is required for trap formation in the nematode-trapping fungus Duddingtonia flagrans.</title>
        <authorList>
            <person name="Youssar L."/>
            <person name="Wernet V."/>
            <person name="Hensel N."/>
            <person name="Hildebrandt H.-G."/>
            <person name="Fischer R."/>
        </authorList>
    </citation>
    <scope>NUCLEOTIDE SEQUENCE [LARGE SCALE GENOMIC DNA]</scope>
    <source>
        <strain evidence="3 4">CBS H-5679</strain>
    </source>
</reference>
<comment type="caution">
    <text evidence="3">The sequence shown here is derived from an EMBL/GenBank/DDBJ whole genome shotgun (WGS) entry which is preliminary data.</text>
</comment>
<proteinExistence type="predicted"/>
<evidence type="ECO:0000256" key="2">
    <source>
        <dbReference type="SAM" id="MobiDB-lite"/>
    </source>
</evidence>